<dbReference type="InterPro" id="IPR036412">
    <property type="entry name" value="HAD-like_sf"/>
</dbReference>
<dbReference type="InterPro" id="IPR023214">
    <property type="entry name" value="HAD_sf"/>
</dbReference>
<dbReference type="Proteomes" id="UP000266677">
    <property type="component" value="Unassembled WGS sequence"/>
</dbReference>
<dbReference type="AlphaFoldDB" id="A0A3A4K2T5"/>
<keyword evidence="1" id="KW-0378">Hydrolase</keyword>
<evidence type="ECO:0000313" key="1">
    <source>
        <dbReference type="EMBL" id="RJO68316.1"/>
    </source>
</evidence>
<protein>
    <submittedName>
        <fullName evidence="1">HAD family hydrolase</fullName>
    </submittedName>
</protein>
<keyword evidence="2" id="KW-1185">Reference proteome</keyword>
<dbReference type="SUPFAM" id="SSF56784">
    <property type="entry name" value="HAD-like"/>
    <property type="match status" value="1"/>
</dbReference>
<dbReference type="Pfam" id="PF00702">
    <property type="entry name" value="Hydrolase"/>
    <property type="match status" value="1"/>
</dbReference>
<dbReference type="PRINTS" id="PR00413">
    <property type="entry name" value="HADHALOGNASE"/>
</dbReference>
<organism evidence="1 2">
    <name type="scientific">Nocardia panacis</name>
    <dbReference type="NCBI Taxonomy" id="2340916"/>
    <lineage>
        <taxon>Bacteria</taxon>
        <taxon>Bacillati</taxon>
        <taxon>Actinomycetota</taxon>
        <taxon>Actinomycetes</taxon>
        <taxon>Mycobacteriales</taxon>
        <taxon>Nocardiaceae</taxon>
        <taxon>Nocardia</taxon>
    </lineage>
</organism>
<accession>A0A3A4K2T5</accession>
<reference evidence="1 2" key="1">
    <citation type="submission" date="2018-09" db="EMBL/GenBank/DDBJ databases">
        <title>YIM PH21274 draft genome.</title>
        <authorList>
            <person name="Miao C."/>
        </authorList>
    </citation>
    <scope>NUCLEOTIDE SEQUENCE [LARGE SCALE GENOMIC DNA]</scope>
    <source>
        <strain evidence="1 2">YIM PH 21724</strain>
    </source>
</reference>
<dbReference type="RefSeq" id="WP_120045124.1">
    <property type="nucleotide sequence ID" value="NZ_QZFU01000055.1"/>
</dbReference>
<dbReference type="PANTHER" id="PTHR46649">
    <property type="match status" value="1"/>
</dbReference>
<dbReference type="PANTHER" id="PTHR46649:SF4">
    <property type="entry name" value="HALOACID DEHALOGENASE-LIKE HYDROLASE (HAD) SUPERFAMILY PROTEIN"/>
    <property type="match status" value="1"/>
</dbReference>
<sequence>MTIEAVLFDFSGTVFRLEADESWNADLTAADGRVFDLDEKAELVRRMTSPVGQFLGFDERGQYAWDNRDLDPEEHRYAYVEVLRRSGVPTLEQAERLYARSVDPACWRPYPDLAATLESLAAREIPVAIVSNIAFDIRPVFARHGWADLIHTFVLSFELGAVKPDPRIFRAALDKLGVEAAAALMVGDSAEADGGATALGCAFALVDPLPTVERPDALLSVLRANGLAS</sequence>
<dbReference type="OrthoDB" id="3362560at2"/>
<dbReference type="InterPro" id="IPR006439">
    <property type="entry name" value="HAD-SF_hydro_IA"/>
</dbReference>
<comment type="caution">
    <text evidence="1">The sequence shown here is derived from an EMBL/GenBank/DDBJ whole genome shotgun (WGS) entry which is preliminary data.</text>
</comment>
<dbReference type="Gene3D" id="3.40.50.1000">
    <property type="entry name" value="HAD superfamily/HAD-like"/>
    <property type="match status" value="1"/>
</dbReference>
<proteinExistence type="predicted"/>
<gene>
    <name evidence="1" type="ORF">D5S18_33385</name>
</gene>
<dbReference type="NCBIfam" id="TIGR01509">
    <property type="entry name" value="HAD-SF-IA-v3"/>
    <property type="match status" value="1"/>
</dbReference>
<dbReference type="EMBL" id="QZFU01000055">
    <property type="protein sequence ID" value="RJO68316.1"/>
    <property type="molecule type" value="Genomic_DNA"/>
</dbReference>
<dbReference type="NCBIfam" id="TIGR01549">
    <property type="entry name" value="HAD-SF-IA-v1"/>
    <property type="match status" value="1"/>
</dbReference>
<dbReference type="SFLD" id="SFLDS00003">
    <property type="entry name" value="Haloacid_Dehalogenase"/>
    <property type="match status" value="1"/>
</dbReference>
<dbReference type="SFLD" id="SFLDG01129">
    <property type="entry name" value="C1.5:_HAD__Beta-PGM__Phosphata"/>
    <property type="match status" value="1"/>
</dbReference>
<name>A0A3A4K2T5_9NOCA</name>
<evidence type="ECO:0000313" key="2">
    <source>
        <dbReference type="Proteomes" id="UP000266677"/>
    </source>
</evidence>
<dbReference type="GO" id="GO:0016787">
    <property type="term" value="F:hydrolase activity"/>
    <property type="evidence" value="ECO:0007669"/>
    <property type="project" value="UniProtKB-KW"/>
</dbReference>